<evidence type="ECO:0000256" key="5">
    <source>
        <dbReference type="ARBA" id="ARBA00047925"/>
    </source>
</evidence>
<feature type="binding site" evidence="6">
    <location>
        <begin position="129"/>
        <end position="130"/>
    </location>
    <ligand>
        <name>NAD(+)</name>
        <dbReference type="ChEBI" id="CHEBI:57540"/>
    </ligand>
</feature>
<evidence type="ECO:0000313" key="8">
    <source>
        <dbReference type="Proteomes" id="UP000177117"/>
    </source>
</evidence>
<dbReference type="Pfam" id="PF20143">
    <property type="entry name" value="NAD_kinase_C"/>
    <property type="match status" value="1"/>
</dbReference>
<name>A0A1F8EJW8_9BACT</name>
<evidence type="ECO:0000256" key="6">
    <source>
        <dbReference type="HAMAP-Rule" id="MF_00361"/>
    </source>
</evidence>
<organism evidence="7 8">
    <name type="scientific">Candidatus Yanofskybacteria bacterium RIFCSPHIGHO2_01_FULL_41_53</name>
    <dbReference type="NCBI Taxonomy" id="1802663"/>
    <lineage>
        <taxon>Bacteria</taxon>
        <taxon>Candidatus Yanofskyibacteriota</taxon>
    </lineage>
</organism>
<dbReference type="PANTHER" id="PTHR20275">
    <property type="entry name" value="NAD KINASE"/>
    <property type="match status" value="1"/>
</dbReference>
<reference evidence="7 8" key="1">
    <citation type="journal article" date="2016" name="Nat. Commun.">
        <title>Thousands of microbial genomes shed light on interconnected biogeochemical processes in an aquifer system.</title>
        <authorList>
            <person name="Anantharaman K."/>
            <person name="Brown C.T."/>
            <person name="Hug L.A."/>
            <person name="Sharon I."/>
            <person name="Castelle C.J."/>
            <person name="Probst A.J."/>
            <person name="Thomas B.C."/>
            <person name="Singh A."/>
            <person name="Wilkins M.J."/>
            <person name="Karaoz U."/>
            <person name="Brodie E.L."/>
            <person name="Williams K.H."/>
            <person name="Hubbard S.S."/>
            <person name="Banfield J.F."/>
        </authorList>
    </citation>
    <scope>NUCLEOTIDE SEQUENCE [LARGE SCALE GENOMIC DNA]</scope>
</reference>
<dbReference type="GO" id="GO:0006741">
    <property type="term" value="P:NADP+ biosynthetic process"/>
    <property type="evidence" value="ECO:0007669"/>
    <property type="project" value="UniProtKB-UniRule"/>
</dbReference>
<dbReference type="EC" id="2.7.1.23" evidence="6"/>
<keyword evidence="3 6" id="KW-0521">NADP</keyword>
<feature type="active site" description="Proton acceptor" evidence="6">
    <location>
        <position position="54"/>
    </location>
</feature>
<evidence type="ECO:0000256" key="3">
    <source>
        <dbReference type="ARBA" id="ARBA00022857"/>
    </source>
</evidence>
<dbReference type="InterPro" id="IPR016064">
    <property type="entry name" value="NAD/diacylglycerol_kinase_sf"/>
</dbReference>
<feature type="binding site" evidence="6">
    <location>
        <begin position="168"/>
        <end position="173"/>
    </location>
    <ligand>
        <name>NAD(+)</name>
        <dbReference type="ChEBI" id="CHEBI:57540"/>
    </ligand>
</feature>
<dbReference type="HAMAP" id="MF_00361">
    <property type="entry name" value="NAD_kinase"/>
    <property type="match status" value="1"/>
</dbReference>
<comment type="cofactor">
    <cofactor evidence="6">
        <name>a divalent metal cation</name>
        <dbReference type="ChEBI" id="CHEBI:60240"/>
    </cofactor>
</comment>
<dbReference type="InterPro" id="IPR017437">
    <property type="entry name" value="ATP-NAD_kinase_PpnK-typ_C"/>
</dbReference>
<evidence type="ECO:0000256" key="1">
    <source>
        <dbReference type="ARBA" id="ARBA00022679"/>
    </source>
</evidence>
<evidence type="ECO:0000256" key="4">
    <source>
        <dbReference type="ARBA" id="ARBA00023027"/>
    </source>
</evidence>
<comment type="similarity">
    <text evidence="6">Belongs to the NAD kinase family.</text>
</comment>
<feature type="binding site" evidence="6">
    <location>
        <position position="192"/>
    </location>
    <ligand>
        <name>NAD(+)</name>
        <dbReference type="ChEBI" id="CHEBI:57540"/>
    </ligand>
</feature>
<dbReference type="SUPFAM" id="SSF111331">
    <property type="entry name" value="NAD kinase/diacylglycerol kinase-like"/>
    <property type="match status" value="1"/>
</dbReference>
<dbReference type="GO" id="GO:0051287">
    <property type="term" value="F:NAD binding"/>
    <property type="evidence" value="ECO:0007669"/>
    <property type="project" value="UniProtKB-ARBA"/>
</dbReference>
<gene>
    <name evidence="6" type="primary">nadK</name>
    <name evidence="7" type="ORF">A2650_00530</name>
</gene>
<dbReference type="EMBL" id="MGJD01000010">
    <property type="protein sequence ID" value="OGN01132.1"/>
    <property type="molecule type" value="Genomic_DNA"/>
</dbReference>
<dbReference type="GO" id="GO:0005737">
    <property type="term" value="C:cytoplasm"/>
    <property type="evidence" value="ECO:0007669"/>
    <property type="project" value="UniProtKB-SubCell"/>
</dbReference>
<dbReference type="InterPro" id="IPR017438">
    <property type="entry name" value="ATP-NAD_kinase_N"/>
</dbReference>
<keyword evidence="6" id="KW-0963">Cytoplasm</keyword>
<protein>
    <recommendedName>
        <fullName evidence="6">NAD kinase</fullName>
        <ecNumber evidence="6">2.7.1.23</ecNumber>
    </recommendedName>
    <alternativeName>
        <fullName evidence="6">ATP-dependent NAD kinase</fullName>
    </alternativeName>
</protein>
<comment type="subcellular location">
    <subcellularLocation>
        <location evidence="6">Cytoplasm</location>
    </subcellularLocation>
</comment>
<comment type="function">
    <text evidence="6">Involved in the regulation of the intracellular balance of NAD and NADP, and is a key enzyme in the biosynthesis of NADP. Catalyzes specifically the phosphorylation on 2'-hydroxyl of the adenosine moiety of NAD to yield NADP.</text>
</comment>
<proteinExistence type="inferred from homology"/>
<dbReference type="PANTHER" id="PTHR20275:SF0">
    <property type="entry name" value="NAD KINASE"/>
    <property type="match status" value="1"/>
</dbReference>
<keyword evidence="6" id="KW-0067">ATP-binding</keyword>
<feature type="binding site" evidence="6">
    <location>
        <position position="155"/>
    </location>
    <ligand>
        <name>NAD(+)</name>
        <dbReference type="ChEBI" id="CHEBI:57540"/>
    </ligand>
</feature>
<dbReference type="Gene3D" id="3.40.50.10330">
    <property type="entry name" value="Probable inorganic polyphosphate/atp-NAD kinase, domain 1"/>
    <property type="match status" value="1"/>
</dbReference>
<dbReference type="Gene3D" id="2.60.200.30">
    <property type="entry name" value="Probable inorganic polyphosphate/atp-NAD kinase, domain 2"/>
    <property type="match status" value="1"/>
</dbReference>
<comment type="caution">
    <text evidence="7">The sequence shown here is derived from an EMBL/GenBank/DDBJ whole genome shotgun (WGS) entry which is preliminary data.</text>
</comment>
<dbReference type="GO" id="GO:0019674">
    <property type="term" value="P:NAD+ metabolic process"/>
    <property type="evidence" value="ECO:0007669"/>
    <property type="project" value="InterPro"/>
</dbReference>
<keyword evidence="1 6" id="KW-0808">Transferase</keyword>
<feature type="binding site" evidence="6">
    <location>
        <begin position="54"/>
        <end position="55"/>
    </location>
    <ligand>
        <name>NAD(+)</name>
        <dbReference type="ChEBI" id="CHEBI:57540"/>
    </ligand>
</feature>
<comment type="caution">
    <text evidence="6">Lacks conserved residue(s) required for the propagation of feature annotation.</text>
</comment>
<dbReference type="GO" id="GO:0003951">
    <property type="term" value="F:NAD+ kinase activity"/>
    <property type="evidence" value="ECO:0007669"/>
    <property type="project" value="UniProtKB-UniRule"/>
</dbReference>
<comment type="catalytic activity">
    <reaction evidence="5 6">
        <text>NAD(+) + ATP = ADP + NADP(+) + H(+)</text>
        <dbReference type="Rhea" id="RHEA:18629"/>
        <dbReference type="ChEBI" id="CHEBI:15378"/>
        <dbReference type="ChEBI" id="CHEBI:30616"/>
        <dbReference type="ChEBI" id="CHEBI:57540"/>
        <dbReference type="ChEBI" id="CHEBI:58349"/>
        <dbReference type="ChEBI" id="CHEBI:456216"/>
        <dbReference type="EC" id="2.7.1.23"/>
    </reaction>
</comment>
<evidence type="ECO:0000313" key="7">
    <source>
        <dbReference type="EMBL" id="OGN01132.1"/>
    </source>
</evidence>
<accession>A0A1F8EJW8</accession>
<dbReference type="AlphaFoldDB" id="A0A1F8EJW8"/>
<dbReference type="Pfam" id="PF01513">
    <property type="entry name" value="NAD_kinase"/>
    <property type="match status" value="1"/>
</dbReference>
<dbReference type="GO" id="GO:0046872">
    <property type="term" value="F:metal ion binding"/>
    <property type="evidence" value="ECO:0007669"/>
    <property type="project" value="UniProtKB-UniRule"/>
</dbReference>
<sequence length="281" mass="31084">MTNQASGTYHIFYHSDSKRAVFWANQISKLAKDKFPKLKADSQKPGVVIALGGDGTILEAARKYHEFGSVVLGLNLGNVGFLASVRGEKDFLPALKSFFSNKYNTIERMMIIAKVRRKNKVVFSGDALNEIVVKNPLGVMELEARVEDHPVQYIRGTGVMVATATGSTAYNLSAHGPIVMPDIKCLIITEILDHSIPTPSVVVKYNNKITVKVLGYKKRGILSLSKTGQKIDVILAADGESIFPLEIGDEIVIQNSPHLIKFAELEKHYFFKSLEEKFGFK</sequence>
<keyword evidence="6" id="KW-0547">Nucleotide-binding</keyword>
<dbReference type="Proteomes" id="UP000177117">
    <property type="component" value="Unassembled WGS sequence"/>
</dbReference>
<keyword evidence="4 6" id="KW-0520">NAD</keyword>
<dbReference type="GO" id="GO:0005524">
    <property type="term" value="F:ATP binding"/>
    <property type="evidence" value="ECO:0007669"/>
    <property type="project" value="UniProtKB-KW"/>
</dbReference>
<dbReference type="InterPro" id="IPR002504">
    <property type="entry name" value="NADK"/>
</dbReference>
<keyword evidence="2 6" id="KW-0418">Kinase</keyword>
<evidence type="ECO:0000256" key="2">
    <source>
        <dbReference type="ARBA" id="ARBA00022777"/>
    </source>
</evidence>